<proteinExistence type="predicted"/>
<dbReference type="SUPFAM" id="SSF52799">
    <property type="entry name" value="(Phosphotyrosine protein) phosphatases II"/>
    <property type="match status" value="1"/>
</dbReference>
<reference evidence="3" key="1">
    <citation type="submission" date="2025-08" db="UniProtKB">
        <authorList>
            <consortium name="RefSeq"/>
        </authorList>
    </citation>
    <scope>IDENTIFICATION</scope>
    <source>
        <tissue evidence="3">Tentacle</tissue>
    </source>
</reference>
<feature type="compositionally biased region" description="Polar residues" evidence="1">
    <location>
        <begin position="456"/>
        <end position="467"/>
    </location>
</feature>
<feature type="compositionally biased region" description="Low complexity" evidence="1">
    <location>
        <begin position="468"/>
        <end position="486"/>
    </location>
</feature>
<keyword evidence="2" id="KW-1185">Reference proteome</keyword>
<dbReference type="FunCoup" id="A0A6P8IXV8">
    <property type="interactions" value="1265"/>
</dbReference>
<dbReference type="GeneID" id="116306063"/>
<dbReference type="InterPro" id="IPR016130">
    <property type="entry name" value="Tyr_Pase_AS"/>
</dbReference>
<evidence type="ECO:0000313" key="2">
    <source>
        <dbReference type="Proteomes" id="UP000515163"/>
    </source>
</evidence>
<dbReference type="InterPro" id="IPR039802">
    <property type="entry name" value="MTMR14"/>
</dbReference>
<dbReference type="InterPro" id="IPR029021">
    <property type="entry name" value="Prot-tyrosine_phosphatase-like"/>
</dbReference>
<evidence type="ECO:0000313" key="3">
    <source>
        <dbReference type="RefSeq" id="XP_031571957.1"/>
    </source>
</evidence>
<dbReference type="CDD" id="cd13213">
    <property type="entry name" value="PH-GRAM_MTMR14"/>
    <property type="match status" value="1"/>
</dbReference>
<dbReference type="GO" id="GO:0004438">
    <property type="term" value="F:phosphatidylinositol-3-phosphate phosphatase activity"/>
    <property type="evidence" value="ECO:0007669"/>
    <property type="project" value="InterPro"/>
</dbReference>
<dbReference type="RefSeq" id="XP_031571957.1">
    <property type="nucleotide sequence ID" value="XM_031716097.1"/>
</dbReference>
<dbReference type="InterPro" id="IPR039803">
    <property type="entry name" value="MTMR14_PH-GRAM"/>
</dbReference>
<feature type="compositionally biased region" description="Polar residues" evidence="1">
    <location>
        <begin position="487"/>
        <end position="504"/>
    </location>
</feature>
<accession>A0A6P8IXV8</accession>
<dbReference type="AlphaFoldDB" id="A0A6P8IXV8"/>
<evidence type="ECO:0000256" key="1">
    <source>
        <dbReference type="SAM" id="MobiDB-lite"/>
    </source>
</evidence>
<name>A0A6P8IXV8_ACTTE</name>
<dbReference type="Gene3D" id="3.90.190.10">
    <property type="entry name" value="Protein tyrosine phosphatase superfamily"/>
    <property type="match status" value="1"/>
</dbReference>
<protein>
    <submittedName>
        <fullName evidence="3">Myotubularin-related protein 14-like</fullName>
    </submittedName>
</protein>
<dbReference type="PANTHER" id="PTHR13524:SF2">
    <property type="entry name" value="MYOTUBULARIN-RELATED PROTEIN 14"/>
    <property type="match status" value="1"/>
</dbReference>
<sequence>MSSAEETSVVDLQELLQYFAKNTYKARGTEPKIELIQKKCHNLFAKDYKFSTISNEAGELCGHYPIKLVILESEAGQDQDKINESSNLRELFMKARFARCRSRFVIPVILFENKNICRSATLSSAAEIYGRSSYDFIFAGGESIPVEESKPEDAAEYYQGNDWALFDRIRGQDIKLLKELKVGYIFDLMMEKKKVKYGMNVTSSEKVDKANRYSDFCLCCVPYPGCEFFRDFKGKGYSADGLYFDWKQDYVDAQITIPEKIHIQLGIEWNRYKGWDLIMLTQNYLLLLLNFIKNGDSGTLIHCISGWDRTPLFVSLVRLSLWADKKAHKNLNAAEILYLTIAYDWFLFGHDLADRIQKGEEVFYFCFHFLKYIGSDVFSMNSLQQFKDQTIPSSVTRPRCDSGVQFDGAVLLEQWRGEGSNTSLNSCGSGSGCSEPRLSYFIGQEVPDVKQASLNSTHSTFTNGASTPNTHSSQSSLNSSPRSTLSFTNGCDQESDVIAQSTSPLPVPRRSRKTSMNSDHRSSSSSICGSWQLVSGTGSPKGTTTVGHGISTNSLCEAIEEVSPRQQRLDNVRTLFVKIYAKVIGYPIQEGNTFSNILDHVTGRIRESWSTAV</sequence>
<dbReference type="PROSITE" id="PS00383">
    <property type="entry name" value="TYR_PHOSPHATASE_1"/>
    <property type="match status" value="1"/>
</dbReference>
<dbReference type="OrthoDB" id="2408718at2759"/>
<dbReference type="Proteomes" id="UP000515163">
    <property type="component" value="Unplaced"/>
</dbReference>
<dbReference type="InParanoid" id="A0A6P8IXV8"/>
<gene>
    <name evidence="3" type="primary">LOC116306063</name>
</gene>
<feature type="region of interest" description="Disordered" evidence="1">
    <location>
        <begin position="456"/>
        <end position="528"/>
    </location>
</feature>
<organism evidence="2 3">
    <name type="scientific">Actinia tenebrosa</name>
    <name type="common">Australian red waratah sea anemone</name>
    <dbReference type="NCBI Taxonomy" id="6105"/>
    <lineage>
        <taxon>Eukaryota</taxon>
        <taxon>Metazoa</taxon>
        <taxon>Cnidaria</taxon>
        <taxon>Anthozoa</taxon>
        <taxon>Hexacorallia</taxon>
        <taxon>Actiniaria</taxon>
        <taxon>Actiniidae</taxon>
        <taxon>Actinia</taxon>
    </lineage>
</organism>
<dbReference type="PANTHER" id="PTHR13524">
    <property type="entry name" value="MYOTUBULARIN-RELATED"/>
    <property type="match status" value="1"/>
</dbReference>
<dbReference type="KEGG" id="aten:116306063"/>